<dbReference type="Gene3D" id="3.20.20.100">
    <property type="entry name" value="NADP-dependent oxidoreductase domain"/>
    <property type="match status" value="2"/>
</dbReference>
<dbReference type="GO" id="GO:0016491">
    <property type="term" value="F:oxidoreductase activity"/>
    <property type="evidence" value="ECO:0007669"/>
    <property type="project" value="UniProtKB-KW"/>
</dbReference>
<feature type="domain" description="NADP-dependent oxidoreductase" evidence="2">
    <location>
        <begin position="80"/>
        <end position="240"/>
    </location>
</feature>
<dbReference type="SUPFAM" id="SSF51430">
    <property type="entry name" value="NAD(P)-linked oxidoreductase"/>
    <property type="match status" value="2"/>
</dbReference>
<protein>
    <recommendedName>
        <fullName evidence="2">NADP-dependent oxidoreductase domain-containing protein</fullName>
    </recommendedName>
</protein>
<evidence type="ECO:0000313" key="4">
    <source>
        <dbReference type="Proteomes" id="UP000604825"/>
    </source>
</evidence>
<dbReference type="Pfam" id="PF00248">
    <property type="entry name" value="Aldo_ket_red"/>
    <property type="match status" value="2"/>
</dbReference>
<dbReference type="EMBL" id="CAJGYO010000001">
    <property type="protein sequence ID" value="CAD6205830.1"/>
    <property type="molecule type" value="Genomic_DNA"/>
</dbReference>
<keyword evidence="1" id="KW-0560">Oxidoreductase</keyword>
<keyword evidence="4" id="KW-1185">Reference proteome</keyword>
<sequence>MATSSASSASERNFISMQQMAMPSFAVTSPPSHGGTLSALHARHSQRLHKRRVHSQVRAVAQTQLQYQKLGDSDLFISEVTLGTMTFGEQNTEKEAHDIIAYSFDQGINILDTAEIYPVPVNKETQGRTDLYIGRWMQSKPRDKIILATKVAGYSERSAFLRDNAEVVRVDAANIKESVEKSLKRLSTDYIDLLQIHWPDRYVALFGEFSYNPTKWRPSIPFEEQLKAFQELIDEGKVTAMFAISVFRMRPHMDLWSNGVCACCKDSRPSKDLFPLAAWAKKKIDKIRRSFLWKGEENANGGHCLVNWQTVTRPKDLGGLGVPDLERFERALRLRWLWQEWVDDSKPWSGSELPCSDDDHLLFNSSIIISLGDGAKTKFWHHSWLDGQAPKYLAPNLFRLVSRTNQTVQKELRNNNWMHKLGRKITSATHIEEFVSLWIRIQDVHLQQGVQDTISWRWTNDGNFSTRLAYRIQFRVDLVEVCHPNNCNVGLLAYSPLAGGVLTGKYLDEATLEYVKLAKKHGLTPVQLALGFVRDRPFTASSIIGATTMDQLKENIDAFTSTPRPLPQEVLDGIEDLFKRYKDPAFL</sequence>
<dbReference type="Proteomes" id="UP000604825">
    <property type="component" value="Unassembled WGS sequence"/>
</dbReference>
<feature type="domain" description="NADP-dependent oxidoreductase" evidence="2">
    <location>
        <begin position="477"/>
        <end position="574"/>
    </location>
</feature>
<organism evidence="3 4">
    <name type="scientific">Miscanthus lutarioriparius</name>
    <dbReference type="NCBI Taxonomy" id="422564"/>
    <lineage>
        <taxon>Eukaryota</taxon>
        <taxon>Viridiplantae</taxon>
        <taxon>Streptophyta</taxon>
        <taxon>Embryophyta</taxon>
        <taxon>Tracheophyta</taxon>
        <taxon>Spermatophyta</taxon>
        <taxon>Magnoliopsida</taxon>
        <taxon>Liliopsida</taxon>
        <taxon>Poales</taxon>
        <taxon>Poaceae</taxon>
        <taxon>PACMAD clade</taxon>
        <taxon>Panicoideae</taxon>
        <taxon>Andropogonodae</taxon>
        <taxon>Andropogoneae</taxon>
        <taxon>Saccharinae</taxon>
        <taxon>Miscanthus</taxon>
    </lineage>
</organism>
<name>A0A811MKK4_9POAL</name>
<evidence type="ECO:0000256" key="1">
    <source>
        <dbReference type="ARBA" id="ARBA00023002"/>
    </source>
</evidence>
<dbReference type="AlphaFoldDB" id="A0A811MKK4"/>
<evidence type="ECO:0000313" key="3">
    <source>
        <dbReference type="EMBL" id="CAD6205830.1"/>
    </source>
</evidence>
<dbReference type="PANTHER" id="PTHR43364">
    <property type="entry name" value="NADH-SPECIFIC METHYLGLYOXAL REDUCTASE-RELATED"/>
    <property type="match status" value="1"/>
</dbReference>
<dbReference type="InterPro" id="IPR023210">
    <property type="entry name" value="NADP_OxRdtase_dom"/>
</dbReference>
<dbReference type="InterPro" id="IPR050523">
    <property type="entry name" value="AKR_Detox_Biosynth"/>
</dbReference>
<proteinExistence type="predicted"/>
<accession>A0A811MKK4</accession>
<dbReference type="PANTHER" id="PTHR43364:SF4">
    <property type="entry name" value="NAD(P)-LINKED OXIDOREDUCTASE SUPERFAMILY PROTEIN"/>
    <property type="match status" value="1"/>
</dbReference>
<dbReference type="OrthoDB" id="693418at2759"/>
<gene>
    <name evidence="3" type="ORF">NCGR_LOCUS3598</name>
</gene>
<evidence type="ECO:0000259" key="2">
    <source>
        <dbReference type="Pfam" id="PF00248"/>
    </source>
</evidence>
<comment type="caution">
    <text evidence="3">The sequence shown here is derived from an EMBL/GenBank/DDBJ whole genome shotgun (WGS) entry which is preliminary data.</text>
</comment>
<reference evidence="3" key="1">
    <citation type="submission" date="2020-10" db="EMBL/GenBank/DDBJ databases">
        <authorList>
            <person name="Han B."/>
            <person name="Lu T."/>
            <person name="Zhao Q."/>
            <person name="Huang X."/>
            <person name="Zhao Y."/>
        </authorList>
    </citation>
    <scope>NUCLEOTIDE SEQUENCE</scope>
</reference>
<dbReference type="InterPro" id="IPR036812">
    <property type="entry name" value="NAD(P)_OxRdtase_dom_sf"/>
</dbReference>